<dbReference type="Gene3D" id="3.30.200.210">
    <property type="match status" value="1"/>
</dbReference>
<feature type="domain" description="4Fe-4S Mo/W bis-MGD-type" evidence="10">
    <location>
        <begin position="22"/>
        <end position="78"/>
    </location>
</feature>
<evidence type="ECO:0000256" key="6">
    <source>
        <dbReference type="ARBA" id="ARBA00023004"/>
    </source>
</evidence>
<comment type="similarity">
    <text evidence="2">Belongs to the complex I 75 kDa subunit family.</text>
</comment>
<dbReference type="SUPFAM" id="SSF53706">
    <property type="entry name" value="Formate dehydrogenase/DMSO reductase, domains 1-3"/>
    <property type="match status" value="1"/>
</dbReference>
<organism evidence="11">
    <name type="scientific">Nannochloropsis oculata</name>
    <dbReference type="NCBI Taxonomy" id="43925"/>
    <lineage>
        <taxon>Eukaryota</taxon>
        <taxon>Sar</taxon>
        <taxon>Stramenopiles</taxon>
        <taxon>Ochrophyta</taxon>
        <taxon>Eustigmatophyceae</taxon>
        <taxon>Eustigmatales</taxon>
        <taxon>Monodopsidaceae</taxon>
        <taxon>Nannochloropsis</taxon>
    </lineage>
</organism>
<dbReference type="Pfam" id="PF00384">
    <property type="entry name" value="Molybdopterin"/>
    <property type="match status" value="1"/>
</dbReference>
<evidence type="ECO:0000256" key="5">
    <source>
        <dbReference type="ARBA" id="ARBA00022967"/>
    </source>
</evidence>
<keyword evidence="11" id="KW-0496">Mitochondrion</keyword>
<comment type="cofactor">
    <cofactor evidence="1">
        <name>[4Fe-4S] cluster</name>
        <dbReference type="ChEBI" id="CHEBI:49883"/>
    </cofactor>
</comment>
<dbReference type="InterPro" id="IPR006656">
    <property type="entry name" value="Mopterin_OxRdtase"/>
</dbReference>
<dbReference type="PROSITE" id="PS51669">
    <property type="entry name" value="4FE4S_MOW_BIS_MGD"/>
    <property type="match status" value="1"/>
</dbReference>
<name>A0A023PJZ1_9STRA</name>
<keyword evidence="5" id="KW-1278">Translocase</keyword>
<dbReference type="PANTHER" id="PTHR43105">
    <property type="entry name" value="RESPIRATORY NITRATE REDUCTASE"/>
    <property type="match status" value="1"/>
</dbReference>
<dbReference type="AlphaFoldDB" id="A0A023PJZ1"/>
<reference evidence="11" key="1">
    <citation type="journal article" date="2014" name="BMC Genomics">
        <title>A pangenomic analysis of the Nannochloropsis organellar genomes reveals novel genetic variations in key metabolic genes.</title>
        <authorList>
            <person name="Starkenburg S.R."/>
            <person name="Kwon K.J."/>
            <person name="Jha R.K."/>
            <person name="McKay C."/>
            <person name="Jacobs M."/>
            <person name="Chertkov O."/>
            <person name="Twary S."/>
            <person name="Rocap G."/>
            <person name="Cattolico R.A."/>
        </authorList>
    </citation>
    <scope>NUCLEOTIDE SEQUENCE</scope>
    <source>
        <strain evidence="11">CCMP525</strain>
    </source>
</reference>
<dbReference type="Pfam" id="PF22151">
    <property type="entry name" value="Fer4_NDSU1"/>
    <property type="match status" value="1"/>
</dbReference>
<dbReference type="PANTHER" id="PTHR43105:SF13">
    <property type="entry name" value="NADH-UBIQUINONE OXIDOREDUCTASE 75 KDA SUBUNIT, MITOCHONDRIAL"/>
    <property type="match status" value="1"/>
</dbReference>
<dbReference type="EMBL" id="KJ410688">
    <property type="protein sequence ID" value="AHX25005.1"/>
    <property type="molecule type" value="Genomic_DNA"/>
</dbReference>
<dbReference type="InterPro" id="IPR006963">
    <property type="entry name" value="Mopterin_OxRdtase_4Fe-4S_dom"/>
</dbReference>
<dbReference type="GO" id="GO:0016491">
    <property type="term" value="F:oxidoreductase activity"/>
    <property type="evidence" value="ECO:0007669"/>
    <property type="project" value="InterPro"/>
</dbReference>
<evidence type="ECO:0000256" key="9">
    <source>
        <dbReference type="ARBA" id="ARBA00034078"/>
    </source>
</evidence>
<evidence type="ECO:0000256" key="4">
    <source>
        <dbReference type="ARBA" id="ARBA00022723"/>
    </source>
</evidence>
<proteinExistence type="inferred from homology"/>
<dbReference type="InterPro" id="IPR050123">
    <property type="entry name" value="Prok_molybdopt-oxidoreductase"/>
</dbReference>
<accession>A0A023PJZ1</accession>
<protein>
    <submittedName>
        <fullName evidence="11">NADH dehydrogenase subunit 11</fullName>
    </submittedName>
</protein>
<dbReference type="GO" id="GO:0051539">
    <property type="term" value="F:4 iron, 4 sulfur cluster binding"/>
    <property type="evidence" value="ECO:0007669"/>
    <property type="project" value="UniProtKB-KW"/>
</dbReference>
<comment type="cofactor">
    <cofactor evidence="9">
        <name>[2Fe-2S] cluster</name>
        <dbReference type="ChEBI" id="CHEBI:190135"/>
    </cofactor>
</comment>
<dbReference type="FunFam" id="3.30.200.210:FF:000002">
    <property type="entry name" value="NADH-ubiquinone oxidoreductase 75 kDa subunit"/>
    <property type="match status" value="1"/>
</dbReference>
<dbReference type="GO" id="GO:0046872">
    <property type="term" value="F:metal ion binding"/>
    <property type="evidence" value="ECO:0007669"/>
    <property type="project" value="UniProtKB-KW"/>
</dbReference>
<keyword evidence="6" id="KW-0408">Iron</keyword>
<evidence type="ECO:0000256" key="3">
    <source>
        <dbReference type="ARBA" id="ARBA00022485"/>
    </source>
</evidence>
<evidence type="ECO:0000256" key="1">
    <source>
        <dbReference type="ARBA" id="ARBA00001966"/>
    </source>
</evidence>
<dbReference type="GO" id="GO:0016020">
    <property type="term" value="C:membrane"/>
    <property type="evidence" value="ECO:0007669"/>
    <property type="project" value="TreeGrafter"/>
</dbReference>
<keyword evidence="3" id="KW-0004">4Fe-4S</keyword>
<evidence type="ECO:0000256" key="8">
    <source>
        <dbReference type="ARBA" id="ARBA00023027"/>
    </source>
</evidence>
<evidence type="ECO:0000259" key="10">
    <source>
        <dbReference type="PROSITE" id="PS51669"/>
    </source>
</evidence>
<keyword evidence="8" id="KW-0520">NAD</keyword>
<evidence type="ECO:0000256" key="7">
    <source>
        <dbReference type="ARBA" id="ARBA00023014"/>
    </source>
</evidence>
<evidence type="ECO:0000256" key="2">
    <source>
        <dbReference type="ARBA" id="ARBA00005404"/>
    </source>
</evidence>
<gene>
    <name evidence="11" type="primary">nad11</name>
    <name evidence="11" type="ORF">NaocMp0037</name>
</gene>
<keyword evidence="7" id="KW-0411">Iron-sulfur</keyword>
<sequence length="506" mass="57592">MLLLTGALTSKPYAFTSRPWELRSVQSIDTLDGIGSNIRIDFKESEVLRILPRKNPGVNESWISDKIRFFYDGLKRQRLTSPFVKKNGELRPVKWKKTVSKLSSLLKVYSFEYGPSKIGLLASYNLDLETMYVLRNFSHNYGFSFLGIEKTLKINMDNPTNYKFQNSISDFEKTDFCLFIGTNPRFEASTLNLRLRKIFRKGNASFASIGGNFASTFPINFLGLSPKTMVSIAEGKHPVCKSLAQAENPTMILGSKLFERNDGFVIQDLLNEIVSSFYTIFDKKLNVNLLHTESNTVGGFELGVKSFVKSDLAKCKILYTVGIDKPSFFDNNLKTNSSSILIMQSSHGDKNTNKANFVLPSYTFVEKTGIYYNTEGRPQKTQRALIGPNLSREDWKIFHTLFCSLDKLSTFETKSQLITEMSKILPSSYFANSWFNTDSSTNQQNLFKFGSKNLGKIYKTSFKLFIEDFYMTSNLCQSSKTMAKASELLRSYSNNYKFLTWASINK</sequence>
<evidence type="ECO:0000313" key="11">
    <source>
        <dbReference type="EMBL" id="AHX25005.1"/>
    </source>
</evidence>
<dbReference type="Gene3D" id="3.40.50.740">
    <property type="match status" value="1"/>
</dbReference>
<geneLocation type="mitochondrion" evidence="11"/>
<keyword evidence="4" id="KW-0479">Metal-binding</keyword>